<feature type="compositionally biased region" description="Basic and acidic residues" evidence="2">
    <location>
        <begin position="1001"/>
        <end position="1019"/>
    </location>
</feature>
<feature type="region of interest" description="Disordered" evidence="2">
    <location>
        <begin position="376"/>
        <end position="531"/>
    </location>
</feature>
<feature type="coiled-coil region" evidence="1">
    <location>
        <begin position="534"/>
        <end position="565"/>
    </location>
</feature>
<feature type="compositionally biased region" description="Low complexity" evidence="2">
    <location>
        <begin position="907"/>
        <end position="925"/>
    </location>
</feature>
<dbReference type="AlphaFoldDB" id="A0A4R0RPP8"/>
<feature type="compositionally biased region" description="Low complexity" evidence="2">
    <location>
        <begin position="517"/>
        <end position="530"/>
    </location>
</feature>
<feature type="region of interest" description="Disordered" evidence="2">
    <location>
        <begin position="980"/>
        <end position="1086"/>
    </location>
</feature>
<feature type="compositionally biased region" description="Basic and acidic residues" evidence="2">
    <location>
        <begin position="856"/>
        <end position="880"/>
    </location>
</feature>
<reference evidence="3 4" key="1">
    <citation type="submission" date="2018-11" db="EMBL/GenBank/DDBJ databases">
        <title>Genome assembly of Steccherinum ochraceum LE-BIN_3174, the white-rot fungus of the Steccherinaceae family (The Residual Polyporoid clade, Polyporales, Basidiomycota).</title>
        <authorList>
            <person name="Fedorova T.V."/>
            <person name="Glazunova O.A."/>
            <person name="Landesman E.O."/>
            <person name="Moiseenko K.V."/>
            <person name="Psurtseva N.V."/>
            <person name="Savinova O.S."/>
            <person name="Shakhova N.V."/>
            <person name="Tyazhelova T.V."/>
            <person name="Vasina D.V."/>
        </authorList>
    </citation>
    <scope>NUCLEOTIDE SEQUENCE [LARGE SCALE GENOMIC DNA]</scope>
    <source>
        <strain evidence="3 4">LE-BIN_3174</strain>
    </source>
</reference>
<feature type="region of interest" description="Disordered" evidence="2">
    <location>
        <begin position="1190"/>
        <end position="1223"/>
    </location>
</feature>
<evidence type="ECO:0000256" key="1">
    <source>
        <dbReference type="SAM" id="Coils"/>
    </source>
</evidence>
<feature type="region of interest" description="Disordered" evidence="2">
    <location>
        <begin position="324"/>
        <end position="344"/>
    </location>
</feature>
<dbReference type="Proteomes" id="UP000292702">
    <property type="component" value="Unassembled WGS sequence"/>
</dbReference>
<evidence type="ECO:0000313" key="4">
    <source>
        <dbReference type="Proteomes" id="UP000292702"/>
    </source>
</evidence>
<sequence>MDVSSASSDSAPDRCVIQITVQYRGGRASTLSYAFHNREAVQASLDLYYQECLDDLVAIGFPSSVFEVVAPATLEFELKRTQIRVIWRSLSTNTECYHRIRYSFRKTMEALGHDDDWESRSICTLLYHENGRAIPLQVLPLIPPPRQNYSVSTAQATSAAPSLPSGSYGAASPPAGHAQRVPPNSPRATASSSNQATLDNVYRSPPAPTPPRAMPVPYSPTHAVSDRSINSTGISSYASMQPVSLSALQPYGQTLPATPPTPPTMQFSSYFSAPSTSPLSSPPMQGSSSYPASMNTYNFRSAAPTTPVPSRTLLSTSLDLALPTSSTTATASTQRAQETSPSLTEVAAPRVLDSGQSIAAQANTATLNISMATPTQRTLAPASSAVTTSGTGENVRSVDTGSIYQDRPPSSLLHTARATHLRDARSQIPSSRPQTPRSSMAASPTPSAPPLTGSSNVNIARRSPSTIGEMKRKREADTSSASSSQNQPVLSLAATDGGPPAKRVRPGSSARMRTDASSSTSIETHSMSSSRALLVSERAKRVKAQEDLERMRRDYEAQRKKYEDSPKCGEGGYTCAPAARMQELLKSERDAYASVSAGRDEDREAYEELMGAMDALREEKAAAEERLAFLQAENAQLAQSLEKEKESHLTTRSSCRELTKQLEKELEYERTARETCQMEAAEARLETRRLAEAHRAEICDATEEKEGAVAALARAERALADLADSQREVPAVLEALDKIVNLSTDAPTRIIRGSSGRYQKKKSPISKMVYMLRVQLCNEQARELAADEHRPGPARHPERLDRLLRMLSLAKPDRAIIRDLKRNITYDEKTRRTLEDLNISHLILTIVGHQSGVLFDSRHKPRDYDRRSRSTSPRRVEKYQKYTPARRAEASGSNDIALGQRDPYAASSSSTGLQRTSSTSSFESGTTAVINPTESMMQALKVLEKSATIQALLKKDAPKNEMFVKTEEVEMSLNAFPVAPMAPPPVPEPKRPKIQRSRYSVTREKLRDIDVYELQDHRPPPPRSRVASSPSTASDYTRDSAPYKTRFSAPFTAPGKDLSPPAIEPRHAPEPPKAPSAMLVRSSQASEESTLTRELWDLRRQMTALKAKEEGLLERLKEINPSAVLEKANGATKKEENREGSLADLEVERKKRIQAEEIWEDARKEYRAPLVVPAMLDAFEKLARIAGDALMASTPPPPPPTMKTMAPRDELQTNRGWIARKSL</sequence>
<protein>
    <submittedName>
        <fullName evidence="3">Uncharacterized protein</fullName>
    </submittedName>
</protein>
<dbReference type="EMBL" id="RWJN01000075">
    <property type="protein sequence ID" value="TCD68125.1"/>
    <property type="molecule type" value="Genomic_DNA"/>
</dbReference>
<feature type="region of interest" description="Disordered" evidence="2">
    <location>
        <begin position="150"/>
        <end position="226"/>
    </location>
</feature>
<feature type="region of interest" description="Disordered" evidence="2">
    <location>
        <begin position="856"/>
        <end position="925"/>
    </location>
</feature>
<dbReference type="STRING" id="92696.A0A4R0RPP8"/>
<feature type="compositionally biased region" description="Polar residues" evidence="2">
    <location>
        <begin position="150"/>
        <end position="160"/>
    </location>
</feature>
<organism evidence="3 4">
    <name type="scientific">Steccherinum ochraceum</name>
    <dbReference type="NCBI Taxonomy" id="92696"/>
    <lineage>
        <taxon>Eukaryota</taxon>
        <taxon>Fungi</taxon>
        <taxon>Dikarya</taxon>
        <taxon>Basidiomycota</taxon>
        <taxon>Agaricomycotina</taxon>
        <taxon>Agaricomycetes</taxon>
        <taxon>Polyporales</taxon>
        <taxon>Steccherinaceae</taxon>
        <taxon>Steccherinum</taxon>
    </lineage>
</organism>
<feature type="compositionally biased region" description="Polar residues" evidence="2">
    <location>
        <begin position="186"/>
        <end position="198"/>
    </location>
</feature>
<feature type="compositionally biased region" description="Polar residues" evidence="2">
    <location>
        <begin position="334"/>
        <end position="343"/>
    </location>
</feature>
<feature type="compositionally biased region" description="Polar residues" evidence="2">
    <location>
        <begin position="384"/>
        <end position="403"/>
    </location>
</feature>
<evidence type="ECO:0000313" key="3">
    <source>
        <dbReference type="EMBL" id="TCD68125.1"/>
    </source>
</evidence>
<name>A0A4R0RPP8_9APHY</name>
<keyword evidence="4" id="KW-1185">Reference proteome</keyword>
<keyword evidence="1" id="KW-0175">Coiled coil</keyword>
<accession>A0A4R0RPP8</accession>
<feature type="compositionally biased region" description="Low complexity" evidence="2">
    <location>
        <begin position="1024"/>
        <end position="1034"/>
    </location>
</feature>
<feature type="compositionally biased region" description="Low complexity" evidence="2">
    <location>
        <begin position="268"/>
        <end position="283"/>
    </location>
</feature>
<feature type="compositionally biased region" description="Low complexity" evidence="2">
    <location>
        <begin position="435"/>
        <end position="455"/>
    </location>
</feature>
<comment type="caution">
    <text evidence="3">The sequence shown here is derived from an EMBL/GenBank/DDBJ whole genome shotgun (WGS) entry which is preliminary data.</text>
</comment>
<feature type="compositionally biased region" description="Low complexity" evidence="2">
    <location>
        <begin position="324"/>
        <end position="333"/>
    </location>
</feature>
<feature type="compositionally biased region" description="Pro residues" evidence="2">
    <location>
        <begin position="205"/>
        <end position="218"/>
    </location>
</feature>
<feature type="region of interest" description="Disordered" evidence="2">
    <location>
        <begin position="254"/>
        <end position="289"/>
    </location>
</feature>
<evidence type="ECO:0000256" key="2">
    <source>
        <dbReference type="SAM" id="MobiDB-lite"/>
    </source>
</evidence>
<feature type="coiled-coil region" evidence="1">
    <location>
        <begin position="599"/>
        <end position="647"/>
    </location>
</feature>
<dbReference type="OrthoDB" id="3070390at2759"/>
<proteinExistence type="predicted"/>
<feature type="compositionally biased region" description="Polar residues" evidence="2">
    <location>
        <begin position="478"/>
        <end position="489"/>
    </location>
</feature>
<gene>
    <name evidence="3" type="ORF">EIP91_011490</name>
</gene>